<feature type="compositionally biased region" description="Acidic residues" evidence="1">
    <location>
        <begin position="96"/>
        <end position="123"/>
    </location>
</feature>
<feature type="compositionally biased region" description="Low complexity" evidence="1">
    <location>
        <begin position="188"/>
        <end position="217"/>
    </location>
</feature>
<evidence type="ECO:0000256" key="1">
    <source>
        <dbReference type="SAM" id="MobiDB-lite"/>
    </source>
</evidence>
<organism evidence="3 4">
    <name type="scientific">Sporothrix curviconia</name>
    <dbReference type="NCBI Taxonomy" id="1260050"/>
    <lineage>
        <taxon>Eukaryota</taxon>
        <taxon>Fungi</taxon>
        <taxon>Dikarya</taxon>
        <taxon>Ascomycota</taxon>
        <taxon>Pezizomycotina</taxon>
        <taxon>Sordariomycetes</taxon>
        <taxon>Sordariomycetidae</taxon>
        <taxon>Ophiostomatales</taxon>
        <taxon>Ophiostomataceae</taxon>
        <taxon>Sporothrix</taxon>
    </lineage>
</organism>
<evidence type="ECO:0000313" key="3">
    <source>
        <dbReference type="EMBL" id="CAK7233327.1"/>
    </source>
</evidence>
<gene>
    <name evidence="3" type="ORF">SCUCBS95973_008557</name>
</gene>
<dbReference type="Proteomes" id="UP001642405">
    <property type="component" value="Unassembled WGS sequence"/>
</dbReference>
<comment type="caution">
    <text evidence="3">The sequence shown here is derived from an EMBL/GenBank/DDBJ whole genome shotgun (WGS) entry which is preliminary data.</text>
</comment>
<reference evidence="3 4" key="1">
    <citation type="submission" date="2024-01" db="EMBL/GenBank/DDBJ databases">
        <authorList>
            <person name="Allen C."/>
            <person name="Tagirdzhanova G."/>
        </authorList>
    </citation>
    <scope>NUCLEOTIDE SEQUENCE [LARGE SCALE GENOMIC DNA]</scope>
</reference>
<proteinExistence type="predicted"/>
<feature type="compositionally biased region" description="Polar residues" evidence="1">
    <location>
        <begin position="156"/>
        <end position="168"/>
    </location>
</feature>
<accession>A0ABP0CP24</accession>
<feature type="compositionally biased region" description="Low complexity" evidence="1">
    <location>
        <begin position="37"/>
        <end position="46"/>
    </location>
</feature>
<feature type="compositionally biased region" description="Basic residues" evidence="1">
    <location>
        <begin position="129"/>
        <end position="138"/>
    </location>
</feature>
<dbReference type="Gene3D" id="3.40.50.10190">
    <property type="entry name" value="BRCT domain"/>
    <property type="match status" value="1"/>
</dbReference>
<feature type="compositionally biased region" description="Basic and acidic residues" evidence="1">
    <location>
        <begin position="69"/>
        <end position="95"/>
    </location>
</feature>
<dbReference type="InterPro" id="IPR036420">
    <property type="entry name" value="BRCT_dom_sf"/>
</dbReference>
<dbReference type="SUPFAM" id="SSF52113">
    <property type="entry name" value="BRCT domain"/>
    <property type="match status" value="1"/>
</dbReference>
<evidence type="ECO:0000313" key="4">
    <source>
        <dbReference type="Proteomes" id="UP001642405"/>
    </source>
</evidence>
<sequence length="354" mass="39148">MASSSQSSSLSQQLHEKEQLFTNWGLDDDIQAPLVDSSSPAAQSAADLAPVEKEHRRRSKAFAEAARAATDKRAAEERAAEERARAAEREEAEKDGSDEDPEDIEDCDDADDDDVVEVIDLTETETHSRPRPPPHPPRRTVSTILEPAKASAPLRRTNSTPLPETSSARGRKRKTDAVDDLAKRAKTKMATTTATTTATKTTARTTTRTTAKSASTKSTKKRDATPPLVPERQRIFAGLSFYYLPDAALGARRLRITKARQHGAQWVRSLREATHVVVDKQLAWSEVAVVVRNEGGDETRPVVVNEEYPLDCIGFRCLLNPAQRRYRILGRQQARLGSDAQAVEHMVRPRQARG</sequence>
<feature type="domain" description="BRCT" evidence="2">
    <location>
        <begin position="231"/>
        <end position="326"/>
    </location>
</feature>
<dbReference type="EMBL" id="CAWUHB010000073">
    <property type="protein sequence ID" value="CAK7233327.1"/>
    <property type="molecule type" value="Genomic_DNA"/>
</dbReference>
<feature type="region of interest" description="Disordered" evidence="1">
    <location>
        <begin position="30"/>
        <end position="226"/>
    </location>
</feature>
<keyword evidence="4" id="KW-1185">Reference proteome</keyword>
<protein>
    <recommendedName>
        <fullName evidence="2">BRCT domain-containing protein</fullName>
    </recommendedName>
</protein>
<dbReference type="PROSITE" id="PS50172">
    <property type="entry name" value="BRCT"/>
    <property type="match status" value="1"/>
</dbReference>
<evidence type="ECO:0000259" key="2">
    <source>
        <dbReference type="PROSITE" id="PS50172"/>
    </source>
</evidence>
<name>A0ABP0CP24_9PEZI</name>
<dbReference type="InterPro" id="IPR001357">
    <property type="entry name" value="BRCT_dom"/>
</dbReference>